<accession>A0A150GAQ6</accession>
<dbReference type="EMBL" id="LSYV01000040">
    <property type="protein sequence ID" value="KXZ46931.1"/>
    <property type="molecule type" value="Genomic_DNA"/>
</dbReference>
<protein>
    <submittedName>
        <fullName evidence="1">Uncharacterized protein</fullName>
    </submittedName>
</protein>
<dbReference type="AlphaFoldDB" id="A0A150GAQ6"/>
<proteinExistence type="predicted"/>
<keyword evidence="2" id="KW-1185">Reference proteome</keyword>
<dbReference type="OrthoDB" id="549336at2759"/>
<reference evidence="2" key="1">
    <citation type="journal article" date="2016" name="Nat. Commun.">
        <title>The Gonium pectorale genome demonstrates co-option of cell cycle regulation during the evolution of multicellularity.</title>
        <authorList>
            <person name="Hanschen E.R."/>
            <person name="Marriage T.N."/>
            <person name="Ferris P.J."/>
            <person name="Hamaji T."/>
            <person name="Toyoda A."/>
            <person name="Fujiyama A."/>
            <person name="Neme R."/>
            <person name="Noguchi H."/>
            <person name="Minakuchi Y."/>
            <person name="Suzuki M."/>
            <person name="Kawai-Toyooka H."/>
            <person name="Smith D.R."/>
            <person name="Sparks H."/>
            <person name="Anderson J."/>
            <person name="Bakaric R."/>
            <person name="Luria V."/>
            <person name="Karger A."/>
            <person name="Kirschner M.W."/>
            <person name="Durand P.M."/>
            <person name="Michod R.E."/>
            <person name="Nozaki H."/>
            <person name="Olson B.J."/>
        </authorList>
    </citation>
    <scope>NUCLEOTIDE SEQUENCE [LARGE SCALE GENOMIC DNA]</scope>
    <source>
        <strain evidence="2">NIES-2863</strain>
    </source>
</reference>
<comment type="caution">
    <text evidence="1">The sequence shown here is derived from an EMBL/GenBank/DDBJ whole genome shotgun (WGS) entry which is preliminary data.</text>
</comment>
<dbReference type="Proteomes" id="UP000075714">
    <property type="component" value="Unassembled WGS sequence"/>
</dbReference>
<evidence type="ECO:0000313" key="2">
    <source>
        <dbReference type="Proteomes" id="UP000075714"/>
    </source>
</evidence>
<sequence>MAAPAQGEALSRPLAIVNTQIYHSEVVMGTLDALRPLAPRTAVYVHPRVEEGKDGLRDVVRRMYPGDLLRIPPRNSTDFVAGHKVAFFISPGNSPEYTRFFINASRPHTVVLMIHNADDPNLPRLMAMHSRIRLVALSPHVVAALQRRGFEATWWLAAWPAYAGCPTLRNGTVREPWGFACQGRIDSRRRSYDTLWAELKRAVETEEAAAAARARAKSKGGAAAAAKLAVPPPAPRLKILGRLVKPDMELPVPSAVRRLVTMVTYAPYKQFFNYIACSHALLPLFANESYLTTKFSSTVLASLSTETPVLADRAFLAAYTFLDERSIYLQAEGEGLVAAMQRVQAMPAAEHAARRSALALLRDKLNAAARAFLEGLLAEAGG</sequence>
<evidence type="ECO:0000313" key="1">
    <source>
        <dbReference type="EMBL" id="KXZ46931.1"/>
    </source>
</evidence>
<gene>
    <name evidence="1" type="ORF">GPECTOR_39g425</name>
</gene>
<organism evidence="1 2">
    <name type="scientific">Gonium pectorale</name>
    <name type="common">Green alga</name>
    <dbReference type="NCBI Taxonomy" id="33097"/>
    <lineage>
        <taxon>Eukaryota</taxon>
        <taxon>Viridiplantae</taxon>
        <taxon>Chlorophyta</taxon>
        <taxon>core chlorophytes</taxon>
        <taxon>Chlorophyceae</taxon>
        <taxon>CS clade</taxon>
        <taxon>Chlamydomonadales</taxon>
        <taxon>Volvocaceae</taxon>
        <taxon>Gonium</taxon>
    </lineage>
</organism>
<name>A0A150GAQ6_GONPE</name>